<dbReference type="NCBIfam" id="TIGR01554">
    <property type="entry name" value="major_cap_HK97"/>
    <property type="match status" value="1"/>
</dbReference>
<comment type="subcellular location">
    <subcellularLocation>
        <location evidence="1">Virion</location>
    </subcellularLocation>
</comment>
<dbReference type="EMBL" id="JBIGHW010000011">
    <property type="protein sequence ID" value="MFG6442618.1"/>
    <property type="molecule type" value="Genomic_DNA"/>
</dbReference>
<feature type="domain" description="Phage capsid-like C-terminal" evidence="3">
    <location>
        <begin position="7"/>
        <end position="253"/>
    </location>
</feature>
<dbReference type="Gene3D" id="3.30.2320.10">
    <property type="entry name" value="hypothetical protein PF0899 domain"/>
    <property type="match status" value="1"/>
</dbReference>
<keyword evidence="5" id="KW-1185">Reference proteome</keyword>
<name>A0ABW7FMQ3_9BURK</name>
<evidence type="ECO:0000313" key="5">
    <source>
        <dbReference type="Proteomes" id="UP001606301"/>
    </source>
</evidence>
<evidence type="ECO:0000259" key="3">
    <source>
        <dbReference type="Pfam" id="PF05065"/>
    </source>
</evidence>
<dbReference type="InterPro" id="IPR054612">
    <property type="entry name" value="Phage_capsid-like_C"/>
</dbReference>
<evidence type="ECO:0000256" key="1">
    <source>
        <dbReference type="ARBA" id="ARBA00004328"/>
    </source>
</evidence>
<reference evidence="4 5" key="1">
    <citation type="submission" date="2024-08" db="EMBL/GenBank/DDBJ databases">
        <authorList>
            <person name="Lu H."/>
        </authorList>
    </citation>
    <scope>NUCLEOTIDE SEQUENCE [LARGE SCALE GENOMIC DNA]</scope>
    <source>
        <strain evidence="4 5">LKC17W</strain>
    </source>
</reference>
<evidence type="ECO:0000313" key="4">
    <source>
        <dbReference type="EMBL" id="MFG6442618.1"/>
    </source>
</evidence>
<proteinExistence type="predicted"/>
<feature type="region of interest" description="Disordered" evidence="2">
    <location>
        <begin position="1"/>
        <end position="24"/>
    </location>
</feature>
<gene>
    <name evidence="4" type="ORF">ACG0Z3_18175</name>
</gene>
<protein>
    <submittedName>
        <fullName evidence="4">Phage major capsid protein</fullName>
    </submittedName>
</protein>
<dbReference type="InterPro" id="IPR024455">
    <property type="entry name" value="Phage_capsid"/>
</dbReference>
<dbReference type="Proteomes" id="UP001606301">
    <property type="component" value="Unassembled WGS sequence"/>
</dbReference>
<accession>A0ABW7FMQ3</accession>
<dbReference type="Pfam" id="PF05065">
    <property type="entry name" value="Phage_capsid"/>
    <property type="match status" value="1"/>
</dbReference>
<comment type="caution">
    <text evidence="4">The sequence shown here is derived from an EMBL/GenBank/DDBJ whole genome shotgun (WGS) entry which is preliminary data.</text>
</comment>
<evidence type="ECO:0000256" key="2">
    <source>
        <dbReference type="SAM" id="MobiDB-lite"/>
    </source>
</evidence>
<dbReference type="SUPFAM" id="SSF56563">
    <property type="entry name" value="Major capsid protein gp5"/>
    <property type="match status" value="1"/>
</dbReference>
<organism evidence="4 5">
    <name type="scientific">Pelomonas margarita</name>
    <dbReference type="NCBI Taxonomy" id="3299031"/>
    <lineage>
        <taxon>Bacteria</taxon>
        <taxon>Pseudomonadati</taxon>
        <taxon>Pseudomonadota</taxon>
        <taxon>Betaproteobacteria</taxon>
        <taxon>Burkholderiales</taxon>
        <taxon>Sphaerotilaceae</taxon>
        <taxon>Roseateles</taxon>
    </lineage>
</organism>
<sequence length="257" mass="27312">MGDGRAMGSGWADEQSNRADTDPPLPKVVEVAAGEWYALPAVTEWAITDLAFDVVGWLLQELADEYSENVMSSIVSGAGNNKPTGFLGSPAPVATSDAAGRAFGTLQYIASGLASALPATTSGVIDLLLDVVHSLRWKHRQNAHWTMSALTMSALRKYKDADGRPILLDSMISGQPATLLGYPLVECEAMPNVAAGAFPIAFGNFDAGYVLDRDAGAMRITRDDITTKGFVKFYARTRVGGKVLDSEAIKLVKIATS</sequence>